<organism evidence="4 6">
    <name type="scientific">Cupriavidus campinensis</name>
    <dbReference type="NCBI Taxonomy" id="151783"/>
    <lineage>
        <taxon>Bacteria</taxon>
        <taxon>Pseudomonadati</taxon>
        <taxon>Pseudomonadota</taxon>
        <taxon>Betaproteobacteria</taxon>
        <taxon>Burkholderiales</taxon>
        <taxon>Burkholderiaceae</taxon>
        <taxon>Cupriavidus</taxon>
    </lineage>
</organism>
<dbReference type="SUPFAM" id="SSF53850">
    <property type="entry name" value="Periplasmic binding protein-like II"/>
    <property type="match status" value="1"/>
</dbReference>
<evidence type="ECO:0000313" key="6">
    <source>
        <dbReference type="Proteomes" id="UP001056132"/>
    </source>
</evidence>
<dbReference type="EMBL" id="CP097331">
    <property type="protein sequence ID" value="URF07322.1"/>
    <property type="molecule type" value="Genomic_DNA"/>
</dbReference>
<dbReference type="InterPro" id="IPR001638">
    <property type="entry name" value="Solute-binding_3/MltF_N"/>
</dbReference>
<keyword evidence="5" id="KW-1185">Reference proteome</keyword>
<dbReference type="KEGG" id="ccam:M5D45_19110"/>
<feature type="domain" description="Solute-binding protein family 3/N-terminal" evidence="2">
    <location>
        <begin position="31"/>
        <end position="242"/>
    </location>
</feature>
<dbReference type="PANTHER" id="PTHR35936:SF17">
    <property type="entry name" value="ARGININE-BINDING EXTRACELLULAR PROTEIN ARTP"/>
    <property type="match status" value="1"/>
</dbReference>
<protein>
    <submittedName>
        <fullName evidence="4">Transporter substrate-binding domain-containing protein</fullName>
    </submittedName>
</protein>
<proteinExistence type="predicted"/>
<evidence type="ECO:0000259" key="2">
    <source>
        <dbReference type="SMART" id="SM00062"/>
    </source>
</evidence>
<dbReference type="AlphaFoldDB" id="A0AAE9I4K1"/>
<sequence length="251" mass="26290">MTVDKPLLDAFAPTGVLRASINLGNPILAHRVDVPAAGGAGGAGGVSVDLAGALAERLGVKLELVVVETAGKSVDLVANEQADIGFFAIDPKRGASIAFTEPYVLIEGYYLVHNDSPVRTNADVDHAGTRVVVGKGSAYDLFLSRELQHAEIVHAPSSQEVVRTFLEQDLDVAAGVRQQLEADIRGLPNLRLLDERFMVIRQAMGVPKSRGDAAAAFLAAFVEERKASGAVAAALQKHRIQGATVAPLAAG</sequence>
<dbReference type="Pfam" id="PF00497">
    <property type="entry name" value="SBP_bac_3"/>
    <property type="match status" value="1"/>
</dbReference>
<dbReference type="SMART" id="SM00062">
    <property type="entry name" value="PBPb"/>
    <property type="match status" value="1"/>
</dbReference>
<dbReference type="RefSeq" id="WP_144199968.1">
    <property type="nucleotide sequence ID" value="NZ_CAJPVH010000016.1"/>
</dbReference>
<dbReference type="Gene3D" id="3.40.190.10">
    <property type="entry name" value="Periplasmic binding protein-like II"/>
    <property type="match status" value="2"/>
</dbReference>
<dbReference type="EMBL" id="VCIZ01000011">
    <property type="protein sequence ID" value="TSP11258.1"/>
    <property type="molecule type" value="Genomic_DNA"/>
</dbReference>
<accession>A0AAE9I4K1</accession>
<evidence type="ECO:0000313" key="4">
    <source>
        <dbReference type="EMBL" id="URF07322.1"/>
    </source>
</evidence>
<reference evidence="4" key="3">
    <citation type="submission" date="2022-05" db="EMBL/GenBank/DDBJ databases">
        <authorList>
            <person name="Kunte H.-J."/>
        </authorList>
    </citation>
    <scope>NUCLEOTIDE SEQUENCE</scope>
    <source>
        <strain evidence="4">G5</strain>
    </source>
</reference>
<dbReference type="Proteomes" id="UP001056132">
    <property type="component" value="Chromosome 2"/>
</dbReference>
<reference evidence="3 5" key="1">
    <citation type="submission" date="2019-05" db="EMBL/GenBank/DDBJ databases">
        <title>Whole genome sequence analysis of Cupriavidus campinensis S14E4C strain.</title>
        <authorList>
            <person name="Abbaszade G."/>
            <person name="Szabo A."/>
            <person name="Toumi M."/>
            <person name="Toth E."/>
        </authorList>
    </citation>
    <scope>NUCLEOTIDE SEQUENCE [LARGE SCALE GENOMIC DNA]</scope>
    <source>
        <strain evidence="3 5">S14E4C</strain>
    </source>
</reference>
<dbReference type="Proteomes" id="UP000318943">
    <property type="component" value="Unassembled WGS sequence"/>
</dbReference>
<dbReference type="PANTHER" id="PTHR35936">
    <property type="entry name" value="MEMBRANE-BOUND LYTIC MUREIN TRANSGLYCOSYLASE F"/>
    <property type="match status" value="1"/>
</dbReference>
<reference evidence="4" key="2">
    <citation type="journal article" date="2022" name="Microbiol. Resour. Announc.">
        <title>Genome Sequence of Cupriavidus campinensis Strain G5, a Member of a Bacterial Consortium Capable of Polyethylene Degradation.</title>
        <authorList>
            <person name="Schneider B."/>
            <person name="Pfeiffer F."/>
            <person name="Dyall-Smith M."/>
            <person name="Kunte H.J."/>
        </authorList>
    </citation>
    <scope>NUCLEOTIDE SEQUENCE</scope>
    <source>
        <strain evidence="4">G5</strain>
    </source>
</reference>
<evidence type="ECO:0000313" key="3">
    <source>
        <dbReference type="EMBL" id="TSP11258.1"/>
    </source>
</evidence>
<name>A0AAE9I4K1_9BURK</name>
<keyword evidence="1" id="KW-0732">Signal</keyword>
<evidence type="ECO:0000256" key="1">
    <source>
        <dbReference type="ARBA" id="ARBA00022729"/>
    </source>
</evidence>
<gene>
    <name evidence="3" type="ORF">FGG12_18705</name>
    <name evidence="4" type="ORF">M5D45_19110</name>
</gene>
<evidence type="ECO:0000313" key="5">
    <source>
        <dbReference type="Proteomes" id="UP000318943"/>
    </source>
</evidence>